<feature type="domain" description="F-box" evidence="1">
    <location>
        <begin position="1"/>
        <end position="43"/>
    </location>
</feature>
<sequence length="460" mass="53265">MSLPIELILEFLSRLPIEDLTRLSCASKYLYNSVHQNPQFGNSHLINYSQKHPFLVFYINRRTGDKPCLYKNLFHTRDIHDDHTDNYNLGFHKTMPYTNRGKYVGFCNGLVCFKQKNKGGMAFVFDVYNFITRELLRIVPPFIHHRGNGYTLLSHGFGFDSLNNEYKLVLIVFILETRCPKCFVYTFGKKSSWKDFDFPDDYNFYPRPVNSELSATFTSYGGTGGGGGALFWMTIDRRVILLFDLHEDKFQYIRIPLESPVTSDTKLFEHKGFLGVAILEMKSPVVAGATTSNAISRCAPTSTLEKVHLKILKAYKDEQVWIKETFDLSPYSIPFSSNFRLVSFSDHVLLYWVDPKTFRFFNLHRKCLKVVRNIAACIFDKKVLLSDKAEDYWLNCEVGNISSLKTLLPERAQKSDRAGIDSIMKKCLQQMWILQQPRTVGGVFTSFYKSKTNEHYFFDD</sequence>
<dbReference type="InterPro" id="IPR013187">
    <property type="entry name" value="F-box-assoc_dom_typ3"/>
</dbReference>
<proteinExistence type="predicted"/>
<dbReference type="Pfam" id="PF00646">
    <property type="entry name" value="F-box"/>
    <property type="match status" value="1"/>
</dbReference>
<dbReference type="AlphaFoldDB" id="A0AAD4XG35"/>
<keyword evidence="3" id="KW-1185">Reference proteome</keyword>
<dbReference type="PANTHER" id="PTHR31672:SF13">
    <property type="entry name" value="F-BOX PROTEIN CPR30-LIKE"/>
    <property type="match status" value="1"/>
</dbReference>
<evidence type="ECO:0000313" key="2">
    <source>
        <dbReference type="EMBL" id="KAI3907826.1"/>
    </source>
</evidence>
<dbReference type="InterPro" id="IPR036047">
    <property type="entry name" value="F-box-like_dom_sf"/>
</dbReference>
<dbReference type="Proteomes" id="UP001202328">
    <property type="component" value="Unassembled WGS sequence"/>
</dbReference>
<dbReference type="InterPro" id="IPR017451">
    <property type="entry name" value="F-box-assoc_interact_dom"/>
</dbReference>
<accession>A0AAD4XG35</accession>
<evidence type="ECO:0000313" key="3">
    <source>
        <dbReference type="Proteomes" id="UP001202328"/>
    </source>
</evidence>
<dbReference type="EMBL" id="JAJJMB010010574">
    <property type="protein sequence ID" value="KAI3907826.1"/>
    <property type="molecule type" value="Genomic_DNA"/>
</dbReference>
<organism evidence="2 3">
    <name type="scientific">Papaver atlanticum</name>
    <dbReference type="NCBI Taxonomy" id="357466"/>
    <lineage>
        <taxon>Eukaryota</taxon>
        <taxon>Viridiplantae</taxon>
        <taxon>Streptophyta</taxon>
        <taxon>Embryophyta</taxon>
        <taxon>Tracheophyta</taxon>
        <taxon>Spermatophyta</taxon>
        <taxon>Magnoliopsida</taxon>
        <taxon>Ranunculales</taxon>
        <taxon>Papaveraceae</taxon>
        <taxon>Papaveroideae</taxon>
        <taxon>Papaver</taxon>
    </lineage>
</organism>
<comment type="caution">
    <text evidence="2">The sequence shown here is derived from an EMBL/GenBank/DDBJ whole genome shotgun (WGS) entry which is preliminary data.</text>
</comment>
<dbReference type="NCBIfam" id="TIGR01640">
    <property type="entry name" value="F_box_assoc_1"/>
    <property type="match status" value="1"/>
</dbReference>
<protein>
    <recommendedName>
        <fullName evidence="1">F-box domain-containing protein</fullName>
    </recommendedName>
</protein>
<gene>
    <name evidence="2" type="ORF">MKW98_027138</name>
</gene>
<dbReference type="SUPFAM" id="SSF81383">
    <property type="entry name" value="F-box domain"/>
    <property type="match status" value="1"/>
</dbReference>
<dbReference type="Pfam" id="PF08268">
    <property type="entry name" value="FBA_3"/>
    <property type="match status" value="1"/>
</dbReference>
<dbReference type="InterPro" id="IPR001810">
    <property type="entry name" value="F-box_dom"/>
</dbReference>
<reference evidence="2" key="1">
    <citation type="submission" date="2022-04" db="EMBL/GenBank/DDBJ databases">
        <title>A functionally conserved STORR gene fusion in Papaver species that diverged 16.8 million years ago.</title>
        <authorList>
            <person name="Catania T."/>
        </authorList>
    </citation>
    <scope>NUCLEOTIDE SEQUENCE</scope>
    <source>
        <strain evidence="2">S-188037</strain>
    </source>
</reference>
<dbReference type="PANTHER" id="PTHR31672">
    <property type="entry name" value="BNACNNG10540D PROTEIN"/>
    <property type="match status" value="1"/>
</dbReference>
<name>A0AAD4XG35_9MAGN</name>
<evidence type="ECO:0000259" key="1">
    <source>
        <dbReference type="PROSITE" id="PS50181"/>
    </source>
</evidence>
<dbReference type="PROSITE" id="PS50181">
    <property type="entry name" value="FBOX"/>
    <property type="match status" value="1"/>
</dbReference>
<dbReference type="InterPro" id="IPR050796">
    <property type="entry name" value="SCF_F-box_component"/>
</dbReference>